<evidence type="ECO:0000256" key="4">
    <source>
        <dbReference type="ARBA" id="ARBA00022741"/>
    </source>
</evidence>
<feature type="compositionally biased region" description="Polar residues" evidence="10">
    <location>
        <begin position="363"/>
        <end position="380"/>
    </location>
</feature>
<dbReference type="InterPro" id="IPR017441">
    <property type="entry name" value="Protein_kinase_ATP_BS"/>
</dbReference>
<dbReference type="SMART" id="SM00220">
    <property type="entry name" value="S_TKc"/>
    <property type="match status" value="1"/>
</dbReference>
<keyword evidence="4 9" id="KW-0547">Nucleotide-binding</keyword>
<organism evidence="12 13">
    <name type="scientific">Dulcicalothrix desertica PCC 7102</name>
    <dbReference type="NCBI Taxonomy" id="232991"/>
    <lineage>
        <taxon>Bacteria</taxon>
        <taxon>Bacillati</taxon>
        <taxon>Cyanobacteriota</taxon>
        <taxon>Cyanophyceae</taxon>
        <taxon>Nostocales</taxon>
        <taxon>Calotrichaceae</taxon>
        <taxon>Dulcicalothrix</taxon>
    </lineage>
</organism>
<keyword evidence="5" id="KW-0418">Kinase</keyword>
<dbReference type="EMBL" id="RSCL01000003">
    <property type="protein sequence ID" value="RUT08185.1"/>
    <property type="molecule type" value="Genomic_DNA"/>
</dbReference>
<dbReference type="Proteomes" id="UP000271624">
    <property type="component" value="Unassembled WGS sequence"/>
</dbReference>
<keyword evidence="3" id="KW-0808">Transferase</keyword>
<dbReference type="OrthoDB" id="437733at2"/>
<evidence type="ECO:0000256" key="9">
    <source>
        <dbReference type="PROSITE-ProRule" id="PRU10141"/>
    </source>
</evidence>
<evidence type="ECO:0000256" key="2">
    <source>
        <dbReference type="ARBA" id="ARBA00022527"/>
    </source>
</evidence>
<accession>A0A433VQ79</accession>
<evidence type="ECO:0000256" key="10">
    <source>
        <dbReference type="SAM" id="MobiDB-lite"/>
    </source>
</evidence>
<proteinExistence type="predicted"/>
<dbReference type="NCBIfam" id="NF045510">
    <property type="entry name" value="4Cys_prefix_kin"/>
    <property type="match status" value="1"/>
</dbReference>
<feature type="compositionally biased region" description="Basic and acidic residues" evidence="10">
    <location>
        <begin position="381"/>
        <end position="392"/>
    </location>
</feature>
<dbReference type="EC" id="2.7.11.1" evidence="1"/>
<evidence type="ECO:0000256" key="6">
    <source>
        <dbReference type="ARBA" id="ARBA00022840"/>
    </source>
</evidence>
<evidence type="ECO:0000256" key="1">
    <source>
        <dbReference type="ARBA" id="ARBA00012513"/>
    </source>
</evidence>
<sequence>MSYCLNPRCPKPENTNDVKFCLSCGAKLLLKERYRAVKPIGQGGFGRTFLAVDEDKPSKPQCVIKQFYPQAQGTSTVQKAVELFNQEAMRLDELGEHPQIPDLLAYFTQEDRQYLVQEFIDGYNLAQELVRQGAYSQSQIRYLLDDLLPVLQFCHARHVIHRDIKPENIIRRRGLPGRSTVISENNPGNLFLVDFGASKVATNEDVNKTGTSIGSPEYVAPEQIRGRALFASDIYSLGVTCIHLLTGKSPFDLHDIHNDTWIWRQYLKSSICDDLASVLDKMIETIPVRRYQSVSEVLQDLHKSAPNTNYQPVIKPVVTNTNAQPVVNNTSPTNNHLIPTATSTSQIDTELEEIKTMFLSGSKPKNNSQSQPQTGAPTSKSKIDEELEEIRSKFLGNNP</sequence>
<evidence type="ECO:0000256" key="5">
    <source>
        <dbReference type="ARBA" id="ARBA00022777"/>
    </source>
</evidence>
<dbReference type="AlphaFoldDB" id="A0A433VQ79"/>
<dbReference type="Pfam" id="PF00069">
    <property type="entry name" value="Pkinase"/>
    <property type="match status" value="1"/>
</dbReference>
<dbReference type="PROSITE" id="PS00107">
    <property type="entry name" value="PROTEIN_KINASE_ATP"/>
    <property type="match status" value="1"/>
</dbReference>
<evidence type="ECO:0000256" key="7">
    <source>
        <dbReference type="ARBA" id="ARBA00047899"/>
    </source>
</evidence>
<dbReference type="SUPFAM" id="SSF56112">
    <property type="entry name" value="Protein kinase-like (PK-like)"/>
    <property type="match status" value="1"/>
</dbReference>
<comment type="catalytic activity">
    <reaction evidence="8">
        <text>L-seryl-[protein] + ATP = O-phospho-L-seryl-[protein] + ADP + H(+)</text>
        <dbReference type="Rhea" id="RHEA:17989"/>
        <dbReference type="Rhea" id="RHEA-COMP:9863"/>
        <dbReference type="Rhea" id="RHEA-COMP:11604"/>
        <dbReference type="ChEBI" id="CHEBI:15378"/>
        <dbReference type="ChEBI" id="CHEBI:29999"/>
        <dbReference type="ChEBI" id="CHEBI:30616"/>
        <dbReference type="ChEBI" id="CHEBI:83421"/>
        <dbReference type="ChEBI" id="CHEBI:456216"/>
        <dbReference type="EC" id="2.7.11.1"/>
    </reaction>
</comment>
<dbReference type="InterPro" id="IPR011009">
    <property type="entry name" value="Kinase-like_dom_sf"/>
</dbReference>
<keyword evidence="6 9" id="KW-0067">ATP-binding</keyword>
<reference evidence="12" key="2">
    <citation type="journal article" date="2019" name="Genome Biol. Evol.">
        <title>Day and night: Metabolic profiles and evolutionary relationships of six axenic non-marine cyanobacteria.</title>
        <authorList>
            <person name="Will S.E."/>
            <person name="Henke P."/>
            <person name="Boedeker C."/>
            <person name="Huang S."/>
            <person name="Brinkmann H."/>
            <person name="Rohde M."/>
            <person name="Jarek M."/>
            <person name="Friedl T."/>
            <person name="Seufert S."/>
            <person name="Schumacher M."/>
            <person name="Overmann J."/>
            <person name="Neumann-Schaal M."/>
            <person name="Petersen J."/>
        </authorList>
    </citation>
    <scope>NUCLEOTIDE SEQUENCE [LARGE SCALE GENOMIC DNA]</scope>
    <source>
        <strain evidence="12">PCC 7102</strain>
    </source>
</reference>
<feature type="region of interest" description="Disordered" evidence="10">
    <location>
        <begin position="360"/>
        <end position="399"/>
    </location>
</feature>
<dbReference type="GO" id="GO:0004674">
    <property type="term" value="F:protein serine/threonine kinase activity"/>
    <property type="evidence" value="ECO:0007669"/>
    <property type="project" value="UniProtKB-KW"/>
</dbReference>
<dbReference type="Gene3D" id="1.10.510.10">
    <property type="entry name" value="Transferase(Phosphotransferase) domain 1"/>
    <property type="match status" value="1"/>
</dbReference>
<feature type="binding site" evidence="9">
    <location>
        <position position="65"/>
    </location>
    <ligand>
        <name>ATP</name>
        <dbReference type="ChEBI" id="CHEBI:30616"/>
    </ligand>
</feature>
<gene>
    <name evidence="12" type="ORF">DSM106972_013530</name>
</gene>
<dbReference type="GO" id="GO:0005524">
    <property type="term" value="F:ATP binding"/>
    <property type="evidence" value="ECO:0007669"/>
    <property type="project" value="UniProtKB-UniRule"/>
</dbReference>
<evidence type="ECO:0000313" key="12">
    <source>
        <dbReference type="EMBL" id="RUT08185.1"/>
    </source>
</evidence>
<dbReference type="PROSITE" id="PS50011">
    <property type="entry name" value="PROTEIN_KINASE_DOM"/>
    <property type="match status" value="1"/>
</dbReference>
<dbReference type="CDD" id="cd14014">
    <property type="entry name" value="STKc_PknB_like"/>
    <property type="match status" value="1"/>
</dbReference>
<reference evidence="12" key="1">
    <citation type="submission" date="2018-12" db="EMBL/GenBank/DDBJ databases">
        <authorList>
            <person name="Will S."/>
            <person name="Neumann-Schaal M."/>
            <person name="Henke P."/>
        </authorList>
    </citation>
    <scope>NUCLEOTIDE SEQUENCE</scope>
    <source>
        <strain evidence="12">PCC 7102</strain>
    </source>
</reference>
<feature type="domain" description="Protein kinase" evidence="11">
    <location>
        <begin position="34"/>
        <end position="305"/>
    </location>
</feature>
<evidence type="ECO:0000256" key="3">
    <source>
        <dbReference type="ARBA" id="ARBA00022679"/>
    </source>
</evidence>
<name>A0A433VQ79_9CYAN</name>
<dbReference type="RefSeq" id="WP_127080032.1">
    <property type="nucleotide sequence ID" value="NZ_RSCL01000003.1"/>
</dbReference>
<dbReference type="PANTHER" id="PTHR24363">
    <property type="entry name" value="SERINE/THREONINE PROTEIN KINASE"/>
    <property type="match status" value="1"/>
</dbReference>
<keyword evidence="13" id="KW-1185">Reference proteome</keyword>
<evidence type="ECO:0000259" key="11">
    <source>
        <dbReference type="PROSITE" id="PS50011"/>
    </source>
</evidence>
<protein>
    <recommendedName>
        <fullName evidence="1">non-specific serine/threonine protein kinase</fullName>
        <ecNumber evidence="1">2.7.11.1</ecNumber>
    </recommendedName>
</protein>
<comment type="catalytic activity">
    <reaction evidence="7">
        <text>L-threonyl-[protein] + ATP = O-phospho-L-threonyl-[protein] + ADP + H(+)</text>
        <dbReference type="Rhea" id="RHEA:46608"/>
        <dbReference type="Rhea" id="RHEA-COMP:11060"/>
        <dbReference type="Rhea" id="RHEA-COMP:11605"/>
        <dbReference type="ChEBI" id="CHEBI:15378"/>
        <dbReference type="ChEBI" id="CHEBI:30013"/>
        <dbReference type="ChEBI" id="CHEBI:30616"/>
        <dbReference type="ChEBI" id="CHEBI:61977"/>
        <dbReference type="ChEBI" id="CHEBI:456216"/>
        <dbReference type="EC" id="2.7.11.1"/>
    </reaction>
</comment>
<dbReference type="PANTHER" id="PTHR24363:SF0">
    <property type="entry name" value="SERINE_THREONINE KINASE LIKE DOMAIN CONTAINING 1"/>
    <property type="match status" value="1"/>
</dbReference>
<evidence type="ECO:0000256" key="8">
    <source>
        <dbReference type="ARBA" id="ARBA00048679"/>
    </source>
</evidence>
<comment type="caution">
    <text evidence="12">The sequence shown here is derived from an EMBL/GenBank/DDBJ whole genome shotgun (WGS) entry which is preliminary data.</text>
</comment>
<evidence type="ECO:0000313" key="13">
    <source>
        <dbReference type="Proteomes" id="UP000271624"/>
    </source>
</evidence>
<dbReference type="InterPro" id="IPR000719">
    <property type="entry name" value="Prot_kinase_dom"/>
</dbReference>
<keyword evidence="2" id="KW-0723">Serine/threonine-protein kinase</keyword>